<keyword evidence="1" id="KW-0472">Membrane</keyword>
<sequence>MGYLGSSALAIGAFAAVLLAIIIAFHDLALEKLRKYCTPTAQEAEWAAAYVEIDEEDVDVLDYGEERLGACTLLYVYVCVGVWWCRGVSGWGAESFLEEPEGHLLTGLWDGRI</sequence>
<accession>U6LXB9</accession>
<dbReference type="EMBL" id="HG718928">
    <property type="protein sequence ID" value="CDJ56396.1"/>
    <property type="molecule type" value="Genomic_DNA"/>
</dbReference>
<keyword evidence="3" id="KW-1185">Reference proteome</keyword>
<keyword evidence="1" id="KW-1133">Transmembrane helix</keyword>
<feature type="non-terminal residue" evidence="2">
    <location>
        <position position="113"/>
    </location>
</feature>
<evidence type="ECO:0000313" key="3">
    <source>
        <dbReference type="Proteomes" id="UP000030763"/>
    </source>
</evidence>
<feature type="transmembrane region" description="Helical" evidence="1">
    <location>
        <begin position="6"/>
        <end position="25"/>
    </location>
</feature>
<evidence type="ECO:0000256" key="1">
    <source>
        <dbReference type="SAM" id="Phobius"/>
    </source>
</evidence>
<dbReference type="OrthoDB" id="5307922at2759"/>
<gene>
    <name evidence="2" type="ORF">EMWEY_00018210</name>
</gene>
<evidence type="ECO:0000313" key="2">
    <source>
        <dbReference type="EMBL" id="CDJ56396.1"/>
    </source>
</evidence>
<reference evidence="2" key="2">
    <citation type="submission" date="2013-10" db="EMBL/GenBank/DDBJ databases">
        <authorList>
            <person name="Aslett M."/>
        </authorList>
    </citation>
    <scope>NUCLEOTIDE SEQUENCE [LARGE SCALE GENOMIC DNA]</scope>
    <source>
        <strain evidence="2">Weybridge</strain>
    </source>
</reference>
<organism evidence="2 3">
    <name type="scientific">Eimeria maxima</name>
    <name type="common">Coccidian parasite</name>
    <dbReference type="NCBI Taxonomy" id="5804"/>
    <lineage>
        <taxon>Eukaryota</taxon>
        <taxon>Sar</taxon>
        <taxon>Alveolata</taxon>
        <taxon>Apicomplexa</taxon>
        <taxon>Conoidasida</taxon>
        <taxon>Coccidia</taxon>
        <taxon>Eucoccidiorida</taxon>
        <taxon>Eimeriorina</taxon>
        <taxon>Eimeriidae</taxon>
        <taxon>Eimeria</taxon>
    </lineage>
</organism>
<keyword evidence="1" id="KW-0812">Transmembrane</keyword>
<dbReference type="AlphaFoldDB" id="U6LXB9"/>
<dbReference type="GeneID" id="25335807"/>
<dbReference type="Proteomes" id="UP000030763">
    <property type="component" value="Unassembled WGS sequence"/>
</dbReference>
<reference evidence="2" key="1">
    <citation type="submission" date="2013-10" db="EMBL/GenBank/DDBJ databases">
        <title>Genomic analysis of the causative agents of coccidiosis in chickens.</title>
        <authorList>
            <person name="Reid A.J."/>
            <person name="Blake D."/>
            <person name="Billington K."/>
            <person name="Browne H."/>
            <person name="Dunn M."/>
            <person name="Hung S."/>
            <person name="Kawahara F."/>
            <person name="Miranda-Saavedra D."/>
            <person name="Mourier T."/>
            <person name="Nagra H."/>
            <person name="Otto T.D."/>
            <person name="Rawlings N."/>
            <person name="Sanchez A."/>
            <person name="Sanders M."/>
            <person name="Subramaniam C."/>
            <person name="Tay Y."/>
            <person name="Dear P."/>
            <person name="Doerig C."/>
            <person name="Gruber A."/>
            <person name="Parkinson J."/>
            <person name="Shirley M."/>
            <person name="Wan K.L."/>
            <person name="Berriman M."/>
            <person name="Tomley F."/>
            <person name="Pain A."/>
        </authorList>
    </citation>
    <scope>NUCLEOTIDE SEQUENCE [LARGE SCALE GENOMIC DNA]</scope>
    <source>
        <strain evidence="2">Weybridge</strain>
    </source>
</reference>
<proteinExistence type="predicted"/>
<dbReference type="RefSeq" id="XP_013333047.1">
    <property type="nucleotide sequence ID" value="XM_013477593.1"/>
</dbReference>
<protein>
    <submittedName>
        <fullName evidence="2">Uncharacterized protein</fullName>
    </submittedName>
</protein>
<name>U6LXB9_EIMMA</name>
<dbReference type="VEuPathDB" id="ToxoDB:EMWEY_00018210"/>